<feature type="domain" description="Integrase catalytic" evidence="1">
    <location>
        <begin position="275"/>
        <end position="409"/>
    </location>
</feature>
<dbReference type="InterPro" id="IPR041588">
    <property type="entry name" value="Integrase_H2C2"/>
</dbReference>
<dbReference type="Pfam" id="PF17921">
    <property type="entry name" value="Integrase_H2C2"/>
    <property type="match status" value="1"/>
</dbReference>
<dbReference type="InterPro" id="IPR040676">
    <property type="entry name" value="DUF5641"/>
</dbReference>
<evidence type="ECO:0000313" key="3">
    <source>
        <dbReference type="Proteomes" id="UP000708208"/>
    </source>
</evidence>
<dbReference type="Pfam" id="PF18701">
    <property type="entry name" value="DUF5641"/>
    <property type="match status" value="1"/>
</dbReference>
<sequence length="568" mass="64712">MYRQILHKPSDCNYLRILWRNDHNQPVLEYKCLTVTYGTACAPFLATQTLCQLAHDEGAQFPLAANAILKDTYVDDVVTGETTSASALELYRELDGLTKCGKFQLKFLCQPELHTWSNEAPANSSELDSEKRRVALAFMKLVRLVQKAIFSEDISTLTRKETLAKKSILKQLDPFLDEDDCLRVGGRLKYASHLPFNCKYPLILPGNHQLTILFVRHLHITHLHAGPQLLLNSLLQNYWVIHARKIINYVIRKCKICAILRVKTAEQIMGNLPKARVTPSHAFSSCGIDYAGPYLLRPIKGRSPKLFKCYIALFICFATRAIHVELVSDLTTDSFLAALRRFISRHLKPQEIFSDCGTNFIGANREMKEFLQLVKSEQHSNAVERYLTNEGIQWRFNPPSAPHMGGLWEAGVEACLNSRPLCPISSNPNDLSVLTPGHFTAGGVLTALPEPDYSHLKINRLSRWQLVQRIARQFWERWSSDYLTRLQTRPKWWAHQPNLQVGDLVLVQDDRLPPQQWHLARILLVHPGEDGKLRIRLVGSLTVKSCYLGSESAYRAPLQIINHLRITD</sequence>
<dbReference type="PANTHER" id="PTHR47331:SF6">
    <property type="entry name" value="DOUBLECORTIN DOMAIN-CONTAINING PROTEIN"/>
    <property type="match status" value="1"/>
</dbReference>
<comment type="caution">
    <text evidence="2">The sequence shown here is derived from an EMBL/GenBank/DDBJ whole genome shotgun (WGS) entry which is preliminary data.</text>
</comment>
<proteinExistence type="predicted"/>
<organism evidence="2 3">
    <name type="scientific">Allacma fusca</name>
    <dbReference type="NCBI Taxonomy" id="39272"/>
    <lineage>
        <taxon>Eukaryota</taxon>
        <taxon>Metazoa</taxon>
        <taxon>Ecdysozoa</taxon>
        <taxon>Arthropoda</taxon>
        <taxon>Hexapoda</taxon>
        <taxon>Collembola</taxon>
        <taxon>Symphypleona</taxon>
        <taxon>Sminthuridae</taxon>
        <taxon>Allacma</taxon>
    </lineage>
</organism>
<dbReference type="GO" id="GO:0015074">
    <property type="term" value="P:DNA integration"/>
    <property type="evidence" value="ECO:0007669"/>
    <property type="project" value="InterPro"/>
</dbReference>
<evidence type="ECO:0000259" key="1">
    <source>
        <dbReference type="PROSITE" id="PS50994"/>
    </source>
</evidence>
<protein>
    <recommendedName>
        <fullName evidence="1">Integrase catalytic domain-containing protein</fullName>
    </recommendedName>
</protein>
<dbReference type="InterPro" id="IPR001584">
    <property type="entry name" value="Integrase_cat-core"/>
</dbReference>
<name>A0A8J2PYD6_9HEXA</name>
<reference evidence="2" key="1">
    <citation type="submission" date="2021-06" db="EMBL/GenBank/DDBJ databases">
        <authorList>
            <person name="Hodson N. C."/>
            <person name="Mongue J. A."/>
            <person name="Jaron S. K."/>
        </authorList>
    </citation>
    <scope>NUCLEOTIDE SEQUENCE</scope>
</reference>
<gene>
    <name evidence="2" type="ORF">AFUS01_LOCUS42587</name>
</gene>
<dbReference type="EMBL" id="CAJVCH010567718">
    <property type="protein sequence ID" value="CAG7832932.1"/>
    <property type="molecule type" value="Genomic_DNA"/>
</dbReference>
<dbReference type="AlphaFoldDB" id="A0A8J2PYD6"/>
<keyword evidence="3" id="KW-1185">Reference proteome</keyword>
<dbReference type="Proteomes" id="UP000708208">
    <property type="component" value="Unassembled WGS sequence"/>
</dbReference>
<dbReference type="PROSITE" id="PS50994">
    <property type="entry name" value="INTEGRASE"/>
    <property type="match status" value="1"/>
</dbReference>
<dbReference type="OrthoDB" id="5984724at2759"/>
<dbReference type="PANTHER" id="PTHR47331">
    <property type="entry name" value="PHD-TYPE DOMAIN-CONTAINING PROTEIN"/>
    <property type="match status" value="1"/>
</dbReference>
<evidence type="ECO:0000313" key="2">
    <source>
        <dbReference type="EMBL" id="CAG7832932.1"/>
    </source>
</evidence>
<accession>A0A8J2PYD6</accession>